<keyword evidence="3 5" id="KW-0862">Zinc</keyword>
<dbReference type="PROSITE" id="PS00478">
    <property type="entry name" value="LIM_DOMAIN_1"/>
    <property type="match status" value="1"/>
</dbReference>
<dbReference type="Gene3D" id="2.10.110.10">
    <property type="entry name" value="Cysteine Rich Protein"/>
    <property type="match status" value="2"/>
</dbReference>
<evidence type="ECO:0000256" key="5">
    <source>
        <dbReference type="PROSITE-ProRule" id="PRU00125"/>
    </source>
</evidence>
<keyword evidence="2" id="KW-0677">Repeat</keyword>
<dbReference type="Proteomes" id="UP000663829">
    <property type="component" value="Unassembled WGS sequence"/>
</dbReference>
<keyword evidence="9" id="KW-1185">Reference proteome</keyword>
<dbReference type="AlphaFoldDB" id="A0A814KW46"/>
<comment type="caution">
    <text evidence="7">The sequence shown here is derived from an EMBL/GenBank/DDBJ whole genome shotgun (WGS) entry which is preliminary data.</text>
</comment>
<keyword evidence="1 5" id="KW-0479">Metal-binding</keyword>
<evidence type="ECO:0000313" key="7">
    <source>
        <dbReference type="EMBL" id="CAF1056138.1"/>
    </source>
</evidence>
<dbReference type="PROSITE" id="PS50023">
    <property type="entry name" value="LIM_DOMAIN_2"/>
    <property type="match status" value="1"/>
</dbReference>
<evidence type="ECO:0000256" key="2">
    <source>
        <dbReference type="ARBA" id="ARBA00022737"/>
    </source>
</evidence>
<dbReference type="Proteomes" id="UP000681722">
    <property type="component" value="Unassembled WGS sequence"/>
</dbReference>
<dbReference type="GO" id="GO:0045944">
    <property type="term" value="P:positive regulation of transcription by RNA polymerase II"/>
    <property type="evidence" value="ECO:0007669"/>
    <property type="project" value="TreeGrafter"/>
</dbReference>
<dbReference type="PANTHER" id="PTHR45787">
    <property type="entry name" value="LD11652P"/>
    <property type="match status" value="1"/>
</dbReference>
<keyword evidence="4 5" id="KW-0440">LIM domain</keyword>
<name>A0A814KW46_9BILA</name>
<feature type="domain" description="LIM zinc-binding" evidence="6">
    <location>
        <begin position="55"/>
        <end position="117"/>
    </location>
</feature>
<dbReference type="Pfam" id="PF00412">
    <property type="entry name" value="LIM"/>
    <property type="match status" value="1"/>
</dbReference>
<accession>A0A814KW46</accession>
<gene>
    <name evidence="7" type="ORF">GPM918_LOCUS16538</name>
    <name evidence="8" type="ORF">SRO942_LOCUS16538</name>
</gene>
<evidence type="ECO:0000313" key="9">
    <source>
        <dbReference type="Proteomes" id="UP000663829"/>
    </source>
</evidence>
<proteinExistence type="predicted"/>
<dbReference type="OrthoDB" id="6352355at2759"/>
<dbReference type="SUPFAM" id="SSF57716">
    <property type="entry name" value="Glucocorticoid receptor-like (DNA-binding domain)"/>
    <property type="match status" value="1"/>
</dbReference>
<dbReference type="SMART" id="SM00132">
    <property type="entry name" value="LIM"/>
    <property type="match status" value="1"/>
</dbReference>
<evidence type="ECO:0000259" key="6">
    <source>
        <dbReference type="PROSITE" id="PS50023"/>
    </source>
</evidence>
<dbReference type="GO" id="GO:0140297">
    <property type="term" value="F:DNA-binding transcription factor binding"/>
    <property type="evidence" value="ECO:0007669"/>
    <property type="project" value="TreeGrafter"/>
</dbReference>
<dbReference type="EMBL" id="CAJNOQ010004367">
    <property type="protein sequence ID" value="CAF1056138.1"/>
    <property type="molecule type" value="Genomic_DNA"/>
</dbReference>
<sequence length="126" mass="14545">MARRLNVDFLQVVSASTISGVCCDCRLSEVGSTLFVKESLILCKRDYLRLFQIPGSCAQCKKSISAFDMVMRVKHLVYHLNCFACYDCRQRFCIGDRFFLIDNQILCESDYHERAQQISCNHNNNN</sequence>
<dbReference type="GO" id="GO:0046872">
    <property type="term" value="F:metal ion binding"/>
    <property type="evidence" value="ECO:0007669"/>
    <property type="project" value="UniProtKB-KW"/>
</dbReference>
<reference evidence="7" key="1">
    <citation type="submission" date="2021-02" db="EMBL/GenBank/DDBJ databases">
        <authorList>
            <person name="Nowell W R."/>
        </authorList>
    </citation>
    <scope>NUCLEOTIDE SEQUENCE</scope>
</reference>
<organism evidence="7 9">
    <name type="scientific">Didymodactylos carnosus</name>
    <dbReference type="NCBI Taxonomy" id="1234261"/>
    <lineage>
        <taxon>Eukaryota</taxon>
        <taxon>Metazoa</taxon>
        <taxon>Spiralia</taxon>
        <taxon>Gnathifera</taxon>
        <taxon>Rotifera</taxon>
        <taxon>Eurotatoria</taxon>
        <taxon>Bdelloidea</taxon>
        <taxon>Philodinida</taxon>
        <taxon>Philodinidae</taxon>
        <taxon>Didymodactylos</taxon>
    </lineage>
</organism>
<dbReference type="InterPro" id="IPR050945">
    <property type="entry name" value="LMO_RBTN_TF"/>
</dbReference>
<dbReference type="GO" id="GO:0005634">
    <property type="term" value="C:nucleus"/>
    <property type="evidence" value="ECO:0007669"/>
    <property type="project" value="TreeGrafter"/>
</dbReference>
<evidence type="ECO:0000256" key="1">
    <source>
        <dbReference type="ARBA" id="ARBA00022723"/>
    </source>
</evidence>
<evidence type="ECO:0000256" key="4">
    <source>
        <dbReference type="ARBA" id="ARBA00023038"/>
    </source>
</evidence>
<dbReference type="GO" id="GO:0003713">
    <property type="term" value="F:transcription coactivator activity"/>
    <property type="evidence" value="ECO:0007669"/>
    <property type="project" value="TreeGrafter"/>
</dbReference>
<dbReference type="EMBL" id="CAJOBC010004367">
    <property type="protein sequence ID" value="CAF3825115.1"/>
    <property type="molecule type" value="Genomic_DNA"/>
</dbReference>
<evidence type="ECO:0000313" key="8">
    <source>
        <dbReference type="EMBL" id="CAF3825115.1"/>
    </source>
</evidence>
<dbReference type="PANTHER" id="PTHR45787:SF1">
    <property type="entry name" value="LIM ZINC-BINDING DOMAIN-CONTAINING PROTEIN"/>
    <property type="match status" value="1"/>
</dbReference>
<protein>
    <recommendedName>
        <fullName evidence="6">LIM zinc-binding domain-containing protein</fullName>
    </recommendedName>
</protein>
<evidence type="ECO:0000256" key="3">
    <source>
        <dbReference type="ARBA" id="ARBA00022833"/>
    </source>
</evidence>
<dbReference type="InterPro" id="IPR001781">
    <property type="entry name" value="Znf_LIM"/>
</dbReference>